<feature type="region of interest" description="Disordered" evidence="1">
    <location>
        <begin position="1"/>
        <end position="20"/>
    </location>
</feature>
<feature type="region of interest" description="Disordered" evidence="1">
    <location>
        <begin position="39"/>
        <end position="75"/>
    </location>
</feature>
<keyword evidence="3" id="KW-1185">Reference proteome</keyword>
<dbReference type="Proteomes" id="UP000324222">
    <property type="component" value="Unassembled WGS sequence"/>
</dbReference>
<dbReference type="AlphaFoldDB" id="A0A5B7K668"/>
<reference evidence="2 3" key="1">
    <citation type="submission" date="2019-05" db="EMBL/GenBank/DDBJ databases">
        <title>Another draft genome of Portunus trituberculatus and its Hox gene families provides insights of decapod evolution.</title>
        <authorList>
            <person name="Jeong J.-H."/>
            <person name="Song I."/>
            <person name="Kim S."/>
            <person name="Choi T."/>
            <person name="Kim D."/>
            <person name="Ryu S."/>
            <person name="Kim W."/>
        </authorList>
    </citation>
    <scope>NUCLEOTIDE SEQUENCE [LARGE SCALE GENOMIC DNA]</scope>
    <source>
        <tissue evidence="2">Muscle</tissue>
    </source>
</reference>
<accession>A0A5B7K668</accession>
<evidence type="ECO:0000313" key="2">
    <source>
        <dbReference type="EMBL" id="MPD02500.1"/>
    </source>
</evidence>
<proteinExistence type="predicted"/>
<gene>
    <name evidence="2" type="ORF">E2C01_098087</name>
</gene>
<protein>
    <submittedName>
        <fullName evidence="2">Uncharacterized protein</fullName>
    </submittedName>
</protein>
<evidence type="ECO:0000313" key="3">
    <source>
        <dbReference type="Proteomes" id="UP000324222"/>
    </source>
</evidence>
<comment type="caution">
    <text evidence="2">The sequence shown here is derived from an EMBL/GenBank/DDBJ whole genome shotgun (WGS) entry which is preliminary data.</text>
</comment>
<name>A0A5B7K668_PORTR</name>
<sequence>MEEGKARVTTEAGDEETPRPAVRVLRRVVSALTCASPPAGVSCRGSVGARGKSHREKIKERESGEAYGRDKETYI</sequence>
<evidence type="ECO:0000256" key="1">
    <source>
        <dbReference type="SAM" id="MobiDB-lite"/>
    </source>
</evidence>
<dbReference type="EMBL" id="VSRR010131702">
    <property type="protein sequence ID" value="MPD02500.1"/>
    <property type="molecule type" value="Genomic_DNA"/>
</dbReference>
<feature type="compositionally biased region" description="Basic and acidic residues" evidence="1">
    <location>
        <begin position="57"/>
        <end position="75"/>
    </location>
</feature>
<organism evidence="2 3">
    <name type="scientific">Portunus trituberculatus</name>
    <name type="common">Swimming crab</name>
    <name type="synonym">Neptunus trituberculatus</name>
    <dbReference type="NCBI Taxonomy" id="210409"/>
    <lineage>
        <taxon>Eukaryota</taxon>
        <taxon>Metazoa</taxon>
        <taxon>Ecdysozoa</taxon>
        <taxon>Arthropoda</taxon>
        <taxon>Crustacea</taxon>
        <taxon>Multicrustacea</taxon>
        <taxon>Malacostraca</taxon>
        <taxon>Eumalacostraca</taxon>
        <taxon>Eucarida</taxon>
        <taxon>Decapoda</taxon>
        <taxon>Pleocyemata</taxon>
        <taxon>Brachyura</taxon>
        <taxon>Eubrachyura</taxon>
        <taxon>Portunoidea</taxon>
        <taxon>Portunidae</taxon>
        <taxon>Portuninae</taxon>
        <taxon>Portunus</taxon>
    </lineage>
</organism>